<feature type="region of interest" description="Disordered" evidence="1">
    <location>
        <begin position="24"/>
        <end position="94"/>
    </location>
</feature>
<evidence type="ECO:0000256" key="1">
    <source>
        <dbReference type="SAM" id="MobiDB-lite"/>
    </source>
</evidence>
<protein>
    <submittedName>
        <fullName evidence="3">Uncharacterized protein</fullName>
    </submittedName>
</protein>
<feature type="signal peptide" evidence="2">
    <location>
        <begin position="1"/>
        <end position="24"/>
    </location>
</feature>
<name>A0A2A4J2F7_HELVI</name>
<accession>A0A2A4J2F7</accession>
<evidence type="ECO:0000313" key="3">
    <source>
        <dbReference type="EMBL" id="PCG65582.1"/>
    </source>
</evidence>
<feature type="compositionally biased region" description="Basic and acidic residues" evidence="1">
    <location>
        <begin position="52"/>
        <end position="87"/>
    </location>
</feature>
<gene>
    <name evidence="3" type="ORF">B5V51_8986</name>
</gene>
<feature type="chain" id="PRO_5013263483" evidence="2">
    <location>
        <begin position="25"/>
        <end position="208"/>
    </location>
</feature>
<keyword evidence="2" id="KW-0732">Signal</keyword>
<dbReference type="AlphaFoldDB" id="A0A2A4J2F7"/>
<reference evidence="3" key="1">
    <citation type="submission" date="2017-09" db="EMBL/GenBank/DDBJ databases">
        <title>Contemporary evolution of a Lepidopteran species, Heliothis virescens, in response to modern agricultural practices.</title>
        <authorList>
            <person name="Fritz M.L."/>
            <person name="Deyonke A.M."/>
            <person name="Papanicolaou A."/>
            <person name="Micinski S."/>
            <person name="Westbrook J."/>
            <person name="Gould F."/>
        </authorList>
    </citation>
    <scope>NUCLEOTIDE SEQUENCE [LARGE SCALE GENOMIC DNA]</scope>
    <source>
        <strain evidence="3">HvINT-</strain>
        <tissue evidence="3">Whole body</tissue>
    </source>
</reference>
<proteinExistence type="predicted"/>
<dbReference type="EMBL" id="NWSH01004004">
    <property type="protein sequence ID" value="PCG65582.1"/>
    <property type="molecule type" value="Genomic_DNA"/>
</dbReference>
<comment type="caution">
    <text evidence="3">The sequence shown here is derived from an EMBL/GenBank/DDBJ whole genome shotgun (WGS) entry which is preliminary data.</text>
</comment>
<organism evidence="3">
    <name type="scientific">Heliothis virescens</name>
    <name type="common">Tobacco budworm moth</name>
    <dbReference type="NCBI Taxonomy" id="7102"/>
    <lineage>
        <taxon>Eukaryota</taxon>
        <taxon>Metazoa</taxon>
        <taxon>Ecdysozoa</taxon>
        <taxon>Arthropoda</taxon>
        <taxon>Hexapoda</taxon>
        <taxon>Insecta</taxon>
        <taxon>Pterygota</taxon>
        <taxon>Neoptera</taxon>
        <taxon>Endopterygota</taxon>
        <taxon>Lepidoptera</taxon>
        <taxon>Glossata</taxon>
        <taxon>Ditrysia</taxon>
        <taxon>Noctuoidea</taxon>
        <taxon>Noctuidae</taxon>
        <taxon>Heliothinae</taxon>
        <taxon>Heliothis</taxon>
    </lineage>
</organism>
<sequence length="208" mass="23597">MYFGPQLAILVVATTLTRITSVHSRPTNDDEFDAPSHMAKSFAEDESPDVSEQLRHHDRELEREAKKRNEPRVEKYDAPQQDEKTSAETDATTASVTISLVHMPTEPTEEPKKRLAIHIDDVDIADREDHVTQYLADLLVNTDSEITCLQASEIEDEREAVEVKEDAFFAFLTGQERPLDVEGAWSLPAEEKDEDLRNNAISDVEYKD</sequence>
<evidence type="ECO:0000256" key="2">
    <source>
        <dbReference type="SAM" id="SignalP"/>
    </source>
</evidence>